<evidence type="ECO:0000313" key="1">
    <source>
        <dbReference type="EMBL" id="MQL81030.1"/>
    </source>
</evidence>
<accession>A0A843UGK7</accession>
<comment type="caution">
    <text evidence="1">The sequence shown here is derived from an EMBL/GenBank/DDBJ whole genome shotgun (WGS) entry which is preliminary data.</text>
</comment>
<gene>
    <name evidence="1" type="ORF">Taro_013472</name>
</gene>
<evidence type="ECO:0000313" key="2">
    <source>
        <dbReference type="Proteomes" id="UP000652761"/>
    </source>
</evidence>
<organism evidence="1 2">
    <name type="scientific">Colocasia esculenta</name>
    <name type="common">Wild taro</name>
    <name type="synonym">Arum esculentum</name>
    <dbReference type="NCBI Taxonomy" id="4460"/>
    <lineage>
        <taxon>Eukaryota</taxon>
        <taxon>Viridiplantae</taxon>
        <taxon>Streptophyta</taxon>
        <taxon>Embryophyta</taxon>
        <taxon>Tracheophyta</taxon>
        <taxon>Spermatophyta</taxon>
        <taxon>Magnoliopsida</taxon>
        <taxon>Liliopsida</taxon>
        <taxon>Araceae</taxon>
        <taxon>Aroideae</taxon>
        <taxon>Colocasieae</taxon>
        <taxon>Colocasia</taxon>
    </lineage>
</organism>
<dbReference type="Proteomes" id="UP000652761">
    <property type="component" value="Unassembled WGS sequence"/>
</dbReference>
<dbReference type="AlphaFoldDB" id="A0A843UGK7"/>
<name>A0A843UGK7_COLES</name>
<proteinExistence type="predicted"/>
<keyword evidence="2" id="KW-1185">Reference proteome</keyword>
<dbReference type="EMBL" id="NMUH01000541">
    <property type="protein sequence ID" value="MQL81030.1"/>
    <property type="molecule type" value="Genomic_DNA"/>
</dbReference>
<reference evidence="1" key="1">
    <citation type="submission" date="2017-07" db="EMBL/GenBank/DDBJ databases">
        <title>Taro Niue Genome Assembly and Annotation.</title>
        <authorList>
            <person name="Atibalentja N."/>
            <person name="Keating K."/>
            <person name="Fields C.J."/>
        </authorList>
    </citation>
    <scope>NUCLEOTIDE SEQUENCE</scope>
    <source>
        <strain evidence="1">Niue_2</strain>
        <tissue evidence="1">Leaf</tissue>
    </source>
</reference>
<protein>
    <submittedName>
        <fullName evidence="1">Uncharacterized protein</fullName>
    </submittedName>
</protein>
<sequence length="83" mass="8560">MVAGAAAVAVGHGYSLVYIAGREAFDKIIGAQGLSPLFFCVFESLGIGFVPELGGSKRQKKAVLFLPINSSGCGSLSLHSCEL</sequence>